<protein>
    <submittedName>
        <fullName evidence="3">Uncharacterized protein</fullName>
    </submittedName>
</protein>
<keyword evidence="2" id="KW-1133">Transmembrane helix</keyword>
<feature type="compositionally biased region" description="Basic and acidic residues" evidence="1">
    <location>
        <begin position="47"/>
        <end position="56"/>
    </location>
</feature>
<sequence>MEWVMEWVLIVVLVVAVPIILFPVAYLWYLNIGGIYAAIKQAQEKRAARERGERRLRASATTARRMRWA</sequence>
<feature type="region of interest" description="Disordered" evidence="1">
    <location>
        <begin position="47"/>
        <end position="69"/>
    </location>
</feature>
<evidence type="ECO:0000313" key="3">
    <source>
        <dbReference type="EMBL" id="GAF78187.1"/>
    </source>
</evidence>
<feature type="non-terminal residue" evidence="3">
    <location>
        <position position="69"/>
    </location>
</feature>
<keyword evidence="2" id="KW-0812">Transmembrane</keyword>
<organism evidence="3">
    <name type="scientific">marine sediment metagenome</name>
    <dbReference type="NCBI Taxonomy" id="412755"/>
    <lineage>
        <taxon>unclassified sequences</taxon>
        <taxon>metagenomes</taxon>
        <taxon>ecological metagenomes</taxon>
    </lineage>
</organism>
<dbReference type="AlphaFoldDB" id="X0SQM7"/>
<feature type="transmembrane region" description="Helical" evidence="2">
    <location>
        <begin position="7"/>
        <end position="29"/>
    </location>
</feature>
<proteinExistence type="predicted"/>
<keyword evidence="2" id="KW-0472">Membrane</keyword>
<name>X0SQM7_9ZZZZ</name>
<accession>X0SQM7</accession>
<evidence type="ECO:0000256" key="2">
    <source>
        <dbReference type="SAM" id="Phobius"/>
    </source>
</evidence>
<reference evidence="3" key="1">
    <citation type="journal article" date="2014" name="Front. Microbiol.">
        <title>High frequency of phylogenetically diverse reductive dehalogenase-homologous genes in deep subseafloor sedimentary metagenomes.</title>
        <authorList>
            <person name="Kawai M."/>
            <person name="Futagami T."/>
            <person name="Toyoda A."/>
            <person name="Takaki Y."/>
            <person name="Nishi S."/>
            <person name="Hori S."/>
            <person name="Arai W."/>
            <person name="Tsubouchi T."/>
            <person name="Morono Y."/>
            <person name="Uchiyama I."/>
            <person name="Ito T."/>
            <person name="Fujiyama A."/>
            <person name="Inagaki F."/>
            <person name="Takami H."/>
        </authorList>
    </citation>
    <scope>NUCLEOTIDE SEQUENCE</scope>
    <source>
        <strain evidence="3">Expedition CK06-06</strain>
    </source>
</reference>
<dbReference type="EMBL" id="BARS01005754">
    <property type="protein sequence ID" value="GAF78187.1"/>
    <property type="molecule type" value="Genomic_DNA"/>
</dbReference>
<comment type="caution">
    <text evidence="3">The sequence shown here is derived from an EMBL/GenBank/DDBJ whole genome shotgun (WGS) entry which is preliminary data.</text>
</comment>
<evidence type="ECO:0000256" key="1">
    <source>
        <dbReference type="SAM" id="MobiDB-lite"/>
    </source>
</evidence>
<gene>
    <name evidence="3" type="ORF">S01H1_11288</name>
</gene>